<dbReference type="PANTHER" id="PTHR35176">
    <property type="entry name" value="HEME OXYGENASE HI_0854-RELATED"/>
    <property type="match status" value="1"/>
</dbReference>
<protein>
    <submittedName>
        <fullName evidence="3">Pyridoxamine 5'-phosphate oxidase-related FMN-binding</fullName>
    </submittedName>
</protein>
<reference evidence="4" key="1">
    <citation type="journal article" date="2011" name="BMC Genomics">
        <title>Complete genome sequence of the filamentous anoxygenic phototrophic bacterium Chloroflexus aurantiacus.</title>
        <authorList>
            <person name="Tang K.H."/>
            <person name="Barry K."/>
            <person name="Chertkov O."/>
            <person name="Dalin E."/>
            <person name="Han C.S."/>
            <person name="Hauser L.J."/>
            <person name="Honchak B.M."/>
            <person name="Karbach L.E."/>
            <person name="Land M.L."/>
            <person name="Lapidus A."/>
            <person name="Larimer F.W."/>
            <person name="Mikhailova N."/>
            <person name="Pitluck S."/>
            <person name="Pierson B.K."/>
            <person name="Blankenship R.E."/>
        </authorList>
    </citation>
    <scope>NUCLEOTIDE SEQUENCE [LARGE SCALE GENOMIC DNA]</scope>
    <source>
        <strain evidence="4">ATCC 29366 / DSM 635 / J-10-fl</strain>
    </source>
</reference>
<sequence length="162" mass="18142">MSSPRITRPHFPPGYVERARELLPWSHVEQRLTHAINYWLCTVRPDGRPHAVPKWAVWVDGKLYFDGSPATRHARNIATNPHVVIHLESGEDVVIVEGIARAIDTPAPEVATLVAQAYTTKYATMGYAPDPHQWDNGGLFAITPHTVIAWTAFTEDPTKFVL</sequence>
<dbReference type="STRING" id="324602.Caur_0597"/>
<dbReference type="EMBL" id="CP000909">
    <property type="protein sequence ID" value="ABY33841.1"/>
    <property type="molecule type" value="Genomic_DNA"/>
</dbReference>
<evidence type="ECO:0000313" key="3">
    <source>
        <dbReference type="EMBL" id="ABY33841.1"/>
    </source>
</evidence>
<keyword evidence="4" id="KW-1185">Reference proteome</keyword>
<dbReference type="EnsemblBacteria" id="ABY33841">
    <property type="protein sequence ID" value="ABY33841"/>
    <property type="gene ID" value="Caur_0597"/>
</dbReference>
<dbReference type="Pfam" id="PF01243">
    <property type="entry name" value="PNPOx_N"/>
    <property type="match status" value="1"/>
</dbReference>
<dbReference type="Proteomes" id="UP000002008">
    <property type="component" value="Chromosome"/>
</dbReference>
<dbReference type="PANTHER" id="PTHR35176:SF4">
    <property type="entry name" value="PYRIDOXAMINE 5'-PHOSPHATE OXIDASE-RELATED FMN-BINDING"/>
    <property type="match status" value="1"/>
</dbReference>
<dbReference type="InterPro" id="IPR011576">
    <property type="entry name" value="Pyridox_Oxase_N"/>
</dbReference>
<organism evidence="3 4">
    <name type="scientific">Chloroflexus aurantiacus (strain ATCC 29366 / DSM 635 / J-10-fl)</name>
    <dbReference type="NCBI Taxonomy" id="324602"/>
    <lineage>
        <taxon>Bacteria</taxon>
        <taxon>Bacillati</taxon>
        <taxon>Chloroflexota</taxon>
        <taxon>Chloroflexia</taxon>
        <taxon>Chloroflexales</taxon>
        <taxon>Chloroflexineae</taxon>
        <taxon>Chloroflexaceae</taxon>
        <taxon>Chloroflexus</taxon>
    </lineage>
</organism>
<dbReference type="GO" id="GO:0016627">
    <property type="term" value="F:oxidoreductase activity, acting on the CH-CH group of donors"/>
    <property type="evidence" value="ECO:0000318"/>
    <property type="project" value="GO_Central"/>
</dbReference>
<dbReference type="GO" id="GO:0070967">
    <property type="term" value="F:coenzyme F420 binding"/>
    <property type="evidence" value="ECO:0000318"/>
    <property type="project" value="GO_Central"/>
</dbReference>
<keyword evidence="1" id="KW-0560">Oxidoreductase</keyword>
<evidence type="ECO:0000256" key="1">
    <source>
        <dbReference type="ARBA" id="ARBA00023002"/>
    </source>
</evidence>
<dbReference type="InterPro" id="IPR052019">
    <property type="entry name" value="F420H2_bilvrd_red/Heme_oxyg"/>
</dbReference>
<gene>
    <name evidence="3" type="ordered locus">Caur_0597</name>
</gene>
<dbReference type="HOGENOM" id="CLU_115408_1_0_0"/>
<name>A9WET2_CHLAA</name>
<dbReference type="RefSeq" id="WP_012256497.1">
    <property type="nucleotide sequence ID" value="NC_010175.1"/>
</dbReference>
<dbReference type="KEGG" id="cau:Caur_0597"/>
<evidence type="ECO:0000259" key="2">
    <source>
        <dbReference type="Pfam" id="PF01243"/>
    </source>
</evidence>
<dbReference type="SUPFAM" id="SSF50475">
    <property type="entry name" value="FMN-binding split barrel"/>
    <property type="match status" value="1"/>
</dbReference>
<feature type="domain" description="Pyridoxamine 5'-phosphate oxidase N-terminal" evidence="2">
    <location>
        <begin position="32"/>
        <end position="150"/>
    </location>
</feature>
<accession>A9WET2</accession>
<dbReference type="InParanoid" id="A9WET2"/>
<evidence type="ECO:0000313" key="4">
    <source>
        <dbReference type="Proteomes" id="UP000002008"/>
    </source>
</evidence>
<dbReference type="PATRIC" id="fig|324602.8.peg.684"/>
<dbReference type="InterPro" id="IPR012349">
    <property type="entry name" value="Split_barrel_FMN-bd"/>
</dbReference>
<proteinExistence type="predicted"/>
<dbReference type="eggNOG" id="COG3467">
    <property type="taxonomic scope" value="Bacteria"/>
</dbReference>
<dbReference type="Gene3D" id="2.30.110.10">
    <property type="entry name" value="Electron Transport, Fmn-binding Protein, Chain A"/>
    <property type="match status" value="1"/>
</dbReference>
<dbReference type="AlphaFoldDB" id="A9WET2"/>